<sequence length="101" mass="11876">MSANTLQLKKSCLKVTSLKSSLSLFVSNWQKYLLTLWMFIMTNLWIIQKLINFFNSNILNNKVQKESKQYNFIKLIITFNYSFLLYIPVCLQERPVSDAGN</sequence>
<proteinExistence type="predicted"/>
<reference evidence="2 3" key="1">
    <citation type="journal article" date="2018" name="Sci. Rep.">
        <title>Genomic signatures of local adaptation to the degree of environmental predictability in rotifers.</title>
        <authorList>
            <person name="Franch-Gras L."/>
            <person name="Hahn C."/>
            <person name="Garcia-Roger E.M."/>
            <person name="Carmona M.J."/>
            <person name="Serra M."/>
            <person name="Gomez A."/>
        </authorList>
    </citation>
    <scope>NUCLEOTIDE SEQUENCE [LARGE SCALE GENOMIC DNA]</scope>
    <source>
        <strain evidence="2">HYR1</strain>
    </source>
</reference>
<keyword evidence="3" id="KW-1185">Reference proteome</keyword>
<keyword evidence="1" id="KW-0472">Membrane</keyword>
<accession>A0A3M7RUS4</accession>
<name>A0A3M7RUS4_BRAPC</name>
<evidence type="ECO:0000313" key="3">
    <source>
        <dbReference type="Proteomes" id="UP000276133"/>
    </source>
</evidence>
<feature type="transmembrane region" description="Helical" evidence="1">
    <location>
        <begin position="72"/>
        <end position="89"/>
    </location>
</feature>
<dbReference type="AlphaFoldDB" id="A0A3M7RUS4"/>
<keyword evidence="1" id="KW-0812">Transmembrane</keyword>
<organism evidence="2 3">
    <name type="scientific">Brachionus plicatilis</name>
    <name type="common">Marine rotifer</name>
    <name type="synonym">Brachionus muelleri</name>
    <dbReference type="NCBI Taxonomy" id="10195"/>
    <lineage>
        <taxon>Eukaryota</taxon>
        <taxon>Metazoa</taxon>
        <taxon>Spiralia</taxon>
        <taxon>Gnathifera</taxon>
        <taxon>Rotifera</taxon>
        <taxon>Eurotatoria</taxon>
        <taxon>Monogononta</taxon>
        <taxon>Pseudotrocha</taxon>
        <taxon>Ploima</taxon>
        <taxon>Brachionidae</taxon>
        <taxon>Brachionus</taxon>
    </lineage>
</organism>
<dbReference type="Proteomes" id="UP000276133">
    <property type="component" value="Unassembled WGS sequence"/>
</dbReference>
<evidence type="ECO:0000313" key="2">
    <source>
        <dbReference type="EMBL" id="RNA27252.1"/>
    </source>
</evidence>
<dbReference type="EMBL" id="REGN01002576">
    <property type="protein sequence ID" value="RNA27252.1"/>
    <property type="molecule type" value="Genomic_DNA"/>
</dbReference>
<comment type="caution">
    <text evidence="2">The sequence shown here is derived from an EMBL/GenBank/DDBJ whole genome shotgun (WGS) entry which is preliminary data.</text>
</comment>
<feature type="transmembrane region" description="Helical" evidence="1">
    <location>
        <begin position="32"/>
        <end position="51"/>
    </location>
</feature>
<evidence type="ECO:0000256" key="1">
    <source>
        <dbReference type="SAM" id="Phobius"/>
    </source>
</evidence>
<evidence type="ECO:0008006" key="4">
    <source>
        <dbReference type="Google" id="ProtNLM"/>
    </source>
</evidence>
<protein>
    <recommendedName>
        <fullName evidence="4">Transmembrane protein</fullName>
    </recommendedName>
</protein>
<gene>
    <name evidence="2" type="ORF">BpHYR1_030262</name>
</gene>
<keyword evidence="1" id="KW-1133">Transmembrane helix</keyword>